<accession>A0ABU9D9H6</accession>
<gene>
    <name evidence="2" type="ORF">WOB96_07435</name>
</gene>
<evidence type="ECO:0000259" key="1">
    <source>
        <dbReference type="Pfam" id="PF01738"/>
    </source>
</evidence>
<dbReference type="Pfam" id="PF01738">
    <property type="entry name" value="DLH"/>
    <property type="match status" value="1"/>
</dbReference>
<dbReference type="PANTHER" id="PTHR46623">
    <property type="entry name" value="CARBOXYMETHYLENEBUTENOLIDASE-RELATED"/>
    <property type="match status" value="1"/>
</dbReference>
<comment type="caution">
    <text evidence="2">The sequence shown here is derived from an EMBL/GenBank/DDBJ whole genome shotgun (WGS) entry which is preliminary data.</text>
</comment>
<dbReference type="InterPro" id="IPR051049">
    <property type="entry name" value="Dienelactone_hydrolase-like"/>
</dbReference>
<dbReference type="GO" id="GO:0016787">
    <property type="term" value="F:hydrolase activity"/>
    <property type="evidence" value="ECO:0007669"/>
    <property type="project" value="UniProtKB-KW"/>
</dbReference>
<dbReference type="RefSeq" id="WP_341370650.1">
    <property type="nucleotide sequence ID" value="NZ_JBBPCO010000006.1"/>
</dbReference>
<protein>
    <submittedName>
        <fullName evidence="2">Dienelactone hydrolase family protein</fullName>
        <ecNumber evidence="2">3.1.-.-</ecNumber>
    </submittedName>
</protein>
<keyword evidence="3" id="KW-1185">Reference proteome</keyword>
<reference evidence="2 3" key="1">
    <citation type="submission" date="2024-04" db="EMBL/GenBank/DDBJ databases">
        <authorList>
            <person name="Abashina T."/>
            <person name="Shaikin A."/>
        </authorList>
    </citation>
    <scope>NUCLEOTIDE SEQUENCE [LARGE SCALE GENOMIC DNA]</scope>
    <source>
        <strain evidence="2 3">AAFK</strain>
    </source>
</reference>
<dbReference type="EMBL" id="JBBPCO010000006">
    <property type="protein sequence ID" value="MEK8089596.1"/>
    <property type="molecule type" value="Genomic_DNA"/>
</dbReference>
<keyword evidence="2" id="KW-0378">Hydrolase</keyword>
<dbReference type="InterPro" id="IPR002925">
    <property type="entry name" value="Dienelactn_hydro"/>
</dbReference>
<sequence length="247" mass="26885">MTQNEHALAEAGMREIAPGLSGYLALPAGEGPFPAVLVFIEAFGLNGHIQDVCRRLAGAGIAALAPDIYHGDVYSYEDMDGAISRLRTLDDDQVMREAGQALDHLANLDAVDAGALGVMGFCMGGRFAFLAHQRFGERSRAAACFYGAGIAPASDPFGRPALLDHIKDMHGPVALYYGAQDTSIHADEHGRIAEAFTTAHRDFLMRVFHNTGHGFFCDQRKSYKQSAAEEAWELTLGLFRRHLHDRP</sequence>
<dbReference type="Proteomes" id="UP001446205">
    <property type="component" value="Unassembled WGS sequence"/>
</dbReference>
<dbReference type="PANTHER" id="PTHR46623:SF6">
    <property type="entry name" value="ALPHA_BETA-HYDROLASES SUPERFAMILY PROTEIN"/>
    <property type="match status" value="1"/>
</dbReference>
<dbReference type="SUPFAM" id="SSF53474">
    <property type="entry name" value="alpha/beta-Hydrolases"/>
    <property type="match status" value="1"/>
</dbReference>
<evidence type="ECO:0000313" key="2">
    <source>
        <dbReference type="EMBL" id="MEK8089596.1"/>
    </source>
</evidence>
<dbReference type="EC" id="3.1.-.-" evidence="2"/>
<proteinExistence type="predicted"/>
<feature type="domain" description="Dienelactone hydrolase" evidence="1">
    <location>
        <begin position="21"/>
        <end position="242"/>
    </location>
</feature>
<evidence type="ECO:0000313" key="3">
    <source>
        <dbReference type="Proteomes" id="UP001446205"/>
    </source>
</evidence>
<dbReference type="InterPro" id="IPR029058">
    <property type="entry name" value="AB_hydrolase_fold"/>
</dbReference>
<dbReference type="Gene3D" id="3.40.50.1820">
    <property type="entry name" value="alpha/beta hydrolase"/>
    <property type="match status" value="1"/>
</dbReference>
<organism evidence="2 3">
    <name type="scientific">Thermithiobacillus plumbiphilus</name>
    <dbReference type="NCBI Taxonomy" id="1729899"/>
    <lineage>
        <taxon>Bacteria</taxon>
        <taxon>Pseudomonadati</taxon>
        <taxon>Pseudomonadota</taxon>
        <taxon>Acidithiobacillia</taxon>
        <taxon>Acidithiobacillales</taxon>
        <taxon>Thermithiobacillaceae</taxon>
        <taxon>Thermithiobacillus</taxon>
    </lineage>
</organism>
<name>A0ABU9D9H6_9PROT</name>